<evidence type="ECO:0000313" key="1">
    <source>
        <dbReference type="EMBL" id="SHK15836.1"/>
    </source>
</evidence>
<dbReference type="OrthoDB" id="8236569at2"/>
<name>A0A1M6Q6U3_9BRAD</name>
<dbReference type="AlphaFoldDB" id="A0A1M6Q6U3"/>
<dbReference type="EMBL" id="LT670844">
    <property type="protein sequence ID" value="SHK15836.1"/>
    <property type="molecule type" value="Genomic_DNA"/>
</dbReference>
<gene>
    <name evidence="1" type="ORF">SAMN05444159_2569</name>
</gene>
<reference evidence="1 2" key="1">
    <citation type="submission" date="2016-11" db="EMBL/GenBank/DDBJ databases">
        <authorList>
            <person name="Jaros S."/>
            <person name="Januszkiewicz K."/>
            <person name="Wedrychowicz H."/>
        </authorList>
    </citation>
    <scope>NUCLEOTIDE SEQUENCE [LARGE SCALE GENOMIC DNA]</scope>
    <source>
        <strain evidence="1 2">GAS499</strain>
    </source>
</reference>
<dbReference type="RefSeq" id="WP_079538456.1">
    <property type="nucleotide sequence ID" value="NZ_LT670844.1"/>
</dbReference>
<sequence>MPITLQSTVGGFSAEFMRKLPRLEQVMIAHGLEPSEFVISKDRATPPSVPFIGPFFYAYTVFVGDESFTVTEPNDIRFLDYFVKRCIAEDEDEGAPQEQPPRPPGLINRFFRWMERPI</sequence>
<dbReference type="Proteomes" id="UP000189935">
    <property type="component" value="Chromosome I"/>
</dbReference>
<evidence type="ECO:0000313" key="2">
    <source>
        <dbReference type="Proteomes" id="UP000189935"/>
    </source>
</evidence>
<protein>
    <submittedName>
        <fullName evidence="1">Uncharacterized protein</fullName>
    </submittedName>
</protein>
<organism evidence="1 2">
    <name type="scientific">Bradyrhizobium lablabi</name>
    <dbReference type="NCBI Taxonomy" id="722472"/>
    <lineage>
        <taxon>Bacteria</taxon>
        <taxon>Pseudomonadati</taxon>
        <taxon>Pseudomonadota</taxon>
        <taxon>Alphaproteobacteria</taxon>
        <taxon>Hyphomicrobiales</taxon>
        <taxon>Nitrobacteraceae</taxon>
        <taxon>Bradyrhizobium</taxon>
    </lineage>
</organism>
<accession>A0A1M6Q6U3</accession>
<proteinExistence type="predicted"/>